<dbReference type="InterPro" id="IPR038130">
    <property type="entry name" value="PTN/MK_C_dom_sf"/>
</dbReference>
<comment type="function">
    <text evidence="8">Secreted growth factor that mediates its signal through cell-surface proteoglycan and non-proteoglycan receptors. Regulates many processes like cell proliferation, cell survival, cell growth, cell differentiation and cell migration.</text>
</comment>
<dbReference type="FunFam" id="2.30.90.10:FF:000001">
    <property type="entry name" value="Pleiotrophin"/>
    <property type="match status" value="1"/>
</dbReference>
<organism evidence="11 12">
    <name type="scientific">Scophthalmus maximus</name>
    <name type="common">Turbot</name>
    <name type="synonym">Psetta maxima</name>
    <dbReference type="NCBI Taxonomy" id="52904"/>
    <lineage>
        <taxon>Eukaryota</taxon>
        <taxon>Metazoa</taxon>
        <taxon>Chordata</taxon>
        <taxon>Craniata</taxon>
        <taxon>Vertebrata</taxon>
        <taxon>Euteleostomi</taxon>
        <taxon>Actinopterygii</taxon>
        <taxon>Neopterygii</taxon>
        <taxon>Teleostei</taxon>
        <taxon>Neoteleostei</taxon>
        <taxon>Acanthomorphata</taxon>
        <taxon>Carangaria</taxon>
        <taxon>Pleuronectiformes</taxon>
        <taxon>Pleuronectoidei</taxon>
        <taxon>Scophthalmidae</taxon>
        <taxon>Scophthalmus</taxon>
    </lineage>
</organism>
<dbReference type="SUPFAM" id="SSF57288">
    <property type="entry name" value="Midkine"/>
    <property type="match status" value="1"/>
</dbReference>
<dbReference type="EMBL" id="VEVO01000016">
    <property type="protein sequence ID" value="KAF0029933.1"/>
    <property type="molecule type" value="Genomic_DNA"/>
</dbReference>
<evidence type="ECO:0000256" key="2">
    <source>
        <dbReference type="ARBA" id="ARBA00005403"/>
    </source>
</evidence>
<evidence type="ECO:0000256" key="7">
    <source>
        <dbReference type="ARBA" id="ARBA00023246"/>
    </source>
</evidence>
<keyword evidence="8" id="KW-0339">Growth factor</keyword>
<feature type="compositionally biased region" description="Basic and acidic residues" evidence="9">
    <location>
        <begin position="9"/>
        <end position="23"/>
    </location>
</feature>
<gene>
    <name evidence="11" type="ORF">F2P81_019038</name>
</gene>
<keyword evidence="7 8" id="KW-0497">Mitogen</keyword>
<evidence type="ECO:0000256" key="1">
    <source>
        <dbReference type="ARBA" id="ARBA00004613"/>
    </source>
</evidence>
<dbReference type="InterPro" id="IPR020090">
    <property type="entry name" value="PTN/MK_C_dom"/>
</dbReference>
<keyword evidence="6 8" id="KW-1015">Disulfide bond</keyword>
<comment type="similarity">
    <text evidence="2 8">Belongs to the pleiotrophin family.</text>
</comment>
<dbReference type="PRINTS" id="PR00269">
    <property type="entry name" value="PTNMIDKINE"/>
</dbReference>
<accession>A0A6A4S689</accession>
<dbReference type="Pfam" id="PF01091">
    <property type="entry name" value="PTN_MK_C"/>
    <property type="match status" value="1"/>
</dbReference>
<dbReference type="Gene3D" id="2.30.90.10">
    <property type="entry name" value="Heparin-binding Growth Factor, Midkine, Chain A- C-terminal Domain"/>
    <property type="match status" value="1"/>
</dbReference>
<evidence type="ECO:0000256" key="9">
    <source>
        <dbReference type="SAM" id="MobiDB-lite"/>
    </source>
</evidence>
<evidence type="ECO:0000259" key="10">
    <source>
        <dbReference type="Pfam" id="PF01091"/>
    </source>
</evidence>
<keyword evidence="4 8" id="KW-0358">Heparin-binding</keyword>
<name>A0A6A4S689_SCOMX</name>
<feature type="region of interest" description="Disordered" evidence="9">
    <location>
        <begin position="1"/>
        <end position="31"/>
    </location>
</feature>
<evidence type="ECO:0000256" key="6">
    <source>
        <dbReference type="ARBA" id="ARBA00023157"/>
    </source>
</evidence>
<keyword evidence="3 8" id="KW-0964">Secreted</keyword>
<dbReference type="GO" id="GO:0008201">
    <property type="term" value="F:heparin binding"/>
    <property type="evidence" value="ECO:0007669"/>
    <property type="project" value="UniProtKB-UniRule"/>
</dbReference>
<feature type="domain" description="Pleiotrophin/Midkine C-terminal" evidence="10">
    <location>
        <begin position="113"/>
        <end position="167"/>
    </location>
</feature>
<dbReference type="GO" id="GO:0005576">
    <property type="term" value="C:extracellular region"/>
    <property type="evidence" value="ECO:0007669"/>
    <property type="project" value="UniProtKB-SubCell"/>
</dbReference>
<dbReference type="SMART" id="SM00193">
    <property type="entry name" value="PTN"/>
    <property type="match status" value="1"/>
</dbReference>
<reference evidence="11 12" key="1">
    <citation type="submission" date="2019-06" db="EMBL/GenBank/DDBJ databases">
        <title>Draft genomes of female and male turbot (Scophthalmus maximus).</title>
        <authorList>
            <person name="Xu H."/>
            <person name="Xu X.-W."/>
            <person name="Shao C."/>
            <person name="Chen S."/>
        </authorList>
    </citation>
    <scope>NUCLEOTIDE SEQUENCE [LARGE SCALE GENOMIC DNA]</scope>
    <source>
        <strain evidence="11">Ysfricsl-2016a</strain>
        <tissue evidence="11">Blood</tissue>
    </source>
</reference>
<dbReference type="InterPro" id="IPR020091">
    <property type="entry name" value="PTN/MK_diS_sf"/>
</dbReference>
<dbReference type="Proteomes" id="UP000438429">
    <property type="component" value="Unassembled WGS sequence"/>
</dbReference>
<evidence type="ECO:0000313" key="12">
    <source>
        <dbReference type="Proteomes" id="UP000438429"/>
    </source>
</evidence>
<keyword evidence="5" id="KW-0732">Signal</keyword>
<evidence type="ECO:0000256" key="3">
    <source>
        <dbReference type="ARBA" id="ARBA00022525"/>
    </source>
</evidence>
<evidence type="ECO:0000256" key="8">
    <source>
        <dbReference type="RuleBase" id="RU369117"/>
    </source>
</evidence>
<dbReference type="AlphaFoldDB" id="A0A6A4S689"/>
<dbReference type="PANTHER" id="PTHR13850:SF1">
    <property type="entry name" value="PLEIOTROPHIN"/>
    <property type="match status" value="1"/>
</dbReference>
<dbReference type="GO" id="GO:0008083">
    <property type="term" value="F:growth factor activity"/>
    <property type="evidence" value="ECO:0007669"/>
    <property type="project" value="UniProtKB-UniRule"/>
</dbReference>
<sequence length="239" mass="26084">MCVFTRSAGSEREASSDWIEERGLGGSGRGAGLSRSCWVQTEKKPITVECTELLKESVNVHNSVVDDQLSEGVWTVIISERMNGQKLWTRVALMALLVLAAMAAEGGKAEKQGECKYDFQAWGECDLATGKKNRTGVLKRALMDATCANTVTATKPCGKTPKTKLQGTNWTGFVSQMRWSHSNLGGGKKKKLIGPCGDIMRQFVKSEAGKHLHFINLSNNNNKSKKKNKLSSLAIFSAK</sequence>
<dbReference type="GO" id="GO:0051781">
    <property type="term" value="P:positive regulation of cell division"/>
    <property type="evidence" value="ECO:0007669"/>
    <property type="project" value="UniProtKB-UniRule"/>
</dbReference>
<evidence type="ECO:0000313" key="11">
    <source>
        <dbReference type="EMBL" id="KAF0029933.1"/>
    </source>
</evidence>
<comment type="caution">
    <text evidence="11">The sequence shown here is derived from an EMBL/GenBank/DDBJ whole genome shotgun (WGS) entry which is preliminary data.</text>
</comment>
<comment type="subcellular location">
    <subcellularLocation>
        <location evidence="1 8">Secreted</location>
    </subcellularLocation>
</comment>
<dbReference type="PANTHER" id="PTHR13850">
    <property type="entry name" value="PLEIOTROPHIN FAMILY MEMBER"/>
    <property type="match status" value="1"/>
</dbReference>
<evidence type="ECO:0000256" key="4">
    <source>
        <dbReference type="ARBA" id="ARBA00022674"/>
    </source>
</evidence>
<evidence type="ECO:0000256" key="5">
    <source>
        <dbReference type="ARBA" id="ARBA00022729"/>
    </source>
</evidence>
<protein>
    <recommendedName>
        <fullName evidence="8">Pleiotrophin</fullName>
        <shortName evidence="8">PTN</shortName>
    </recommendedName>
</protein>
<dbReference type="InterPro" id="IPR000762">
    <property type="entry name" value="Midkine_heparin-bd_GF"/>
</dbReference>
<proteinExistence type="inferred from homology"/>